<reference evidence="5 6" key="1">
    <citation type="journal article" date="2019" name="Fungal Biol. Biotechnol.">
        <title>Draft genome sequence of fastidious pathogen Ceratobasidium theobromae, which causes vascular-streak dieback in Theobroma cacao.</title>
        <authorList>
            <person name="Ali S.S."/>
            <person name="Asman A."/>
            <person name="Shao J."/>
            <person name="Firmansyah A.P."/>
            <person name="Susilo A.W."/>
            <person name="Rosmana A."/>
            <person name="McMahon P."/>
            <person name="Junaid M."/>
            <person name="Guest D."/>
            <person name="Kheng T.Y."/>
            <person name="Meinhardt L.W."/>
            <person name="Bailey B.A."/>
        </authorList>
    </citation>
    <scope>NUCLEOTIDE SEQUENCE [LARGE SCALE GENOMIC DNA]</scope>
    <source>
        <strain evidence="5 6">CT2</strain>
    </source>
</reference>
<dbReference type="AlphaFoldDB" id="A0A5N5QHG2"/>
<keyword evidence="1" id="KW-0175">Coiled coil</keyword>
<feature type="transmembrane region" description="Helical" evidence="3">
    <location>
        <begin position="562"/>
        <end position="580"/>
    </location>
</feature>
<keyword evidence="3" id="KW-0472">Membrane</keyword>
<keyword evidence="3" id="KW-0812">Transmembrane</keyword>
<evidence type="ECO:0000313" key="5">
    <source>
        <dbReference type="EMBL" id="KAB5591192.1"/>
    </source>
</evidence>
<dbReference type="Proteomes" id="UP000383932">
    <property type="component" value="Unassembled WGS sequence"/>
</dbReference>
<feature type="coiled-coil region" evidence="1">
    <location>
        <begin position="406"/>
        <end position="440"/>
    </location>
</feature>
<feature type="region of interest" description="Disordered" evidence="2">
    <location>
        <begin position="161"/>
        <end position="209"/>
    </location>
</feature>
<accession>A0A5N5QHG2</accession>
<evidence type="ECO:0000256" key="2">
    <source>
        <dbReference type="SAM" id="MobiDB-lite"/>
    </source>
</evidence>
<dbReference type="InterPro" id="IPR000253">
    <property type="entry name" value="FHA_dom"/>
</dbReference>
<feature type="region of interest" description="Disordered" evidence="2">
    <location>
        <begin position="1"/>
        <end position="22"/>
    </location>
</feature>
<keyword evidence="3" id="KW-1133">Transmembrane helix</keyword>
<evidence type="ECO:0000256" key="1">
    <source>
        <dbReference type="SAM" id="Coils"/>
    </source>
</evidence>
<feature type="domain" description="FHA" evidence="4">
    <location>
        <begin position="54"/>
        <end position="112"/>
    </location>
</feature>
<dbReference type="InterPro" id="IPR008984">
    <property type="entry name" value="SMAD_FHA_dom_sf"/>
</dbReference>
<dbReference type="PROSITE" id="PS50006">
    <property type="entry name" value="FHA_DOMAIN"/>
    <property type="match status" value="1"/>
</dbReference>
<feature type="region of interest" description="Disordered" evidence="2">
    <location>
        <begin position="518"/>
        <end position="553"/>
    </location>
</feature>
<gene>
    <name evidence="5" type="ORF">CTheo_5366</name>
</gene>
<comment type="caution">
    <text evidence="5">The sequence shown here is derived from an EMBL/GenBank/DDBJ whole genome shotgun (WGS) entry which is preliminary data.</text>
</comment>
<organism evidence="5 6">
    <name type="scientific">Ceratobasidium theobromae</name>
    <dbReference type="NCBI Taxonomy" id="1582974"/>
    <lineage>
        <taxon>Eukaryota</taxon>
        <taxon>Fungi</taxon>
        <taxon>Dikarya</taxon>
        <taxon>Basidiomycota</taxon>
        <taxon>Agaricomycotina</taxon>
        <taxon>Agaricomycetes</taxon>
        <taxon>Cantharellales</taxon>
        <taxon>Ceratobasidiaceae</taxon>
        <taxon>Ceratobasidium</taxon>
    </lineage>
</organism>
<dbReference type="Pfam" id="PF00498">
    <property type="entry name" value="FHA"/>
    <property type="match status" value="1"/>
</dbReference>
<dbReference type="Gene3D" id="2.60.200.20">
    <property type="match status" value="1"/>
</dbReference>
<keyword evidence="6" id="KW-1185">Reference proteome</keyword>
<protein>
    <recommendedName>
        <fullName evidence="4">FHA domain-containing protein</fullName>
    </recommendedName>
</protein>
<evidence type="ECO:0000256" key="3">
    <source>
        <dbReference type="SAM" id="Phobius"/>
    </source>
</evidence>
<dbReference type="SUPFAM" id="SSF49879">
    <property type="entry name" value="SMAD/FHA domain"/>
    <property type="match status" value="1"/>
</dbReference>
<sequence length="581" mass="62732">MDFSAASMSGPPFGHGPELPSNSDNRIIGIDITFTCPGTEPIRRSFFRSEWTSVHLGREPAEISGVANAFVRSDVVPPVMSRKHAEIMFTGDTPQVVDIGSYHGTYFRASGQRLVANRPYQLADGLVLEFGKSVTKDDKAHEPLLATIKFIRESDQGRFQPAAREQSLLLPPSPPRRYSVPSDSDDEDEDETDEDDMSSRSDIFEYDPNPIPSKHIDLTLMSDDSPDGDGIECLGFGFTSGMYVEESVSDSDMSESEYEDDVGKVVTPPSGIGHGASAFGENSASSSGMGASAPISSSSSVHGLITPPVELVAPAPIPLPRLPRIEAALSGLEYSDVGFYAPMPVGLPDFGRPHIEDSLRGPAMELGYGEDVRSEPSPETEQMPIQLHRESEVSRMLPEPLQEPRAPDASEQVRTLKAELAVAQTEITELKRELEQSLVEKDERAAIINETPTIAEAPAPEDVPAHIANIENMMSQLATVGDSEMCEHRTAVLDMLAQLSAGIEALRIRIGYEAPQSIKSNKRKRAEEDEHTESEQAQSSPAPPAPVAVPSPSKRLRFTTPAVSALAGGAAVWGALAFGYL</sequence>
<feature type="compositionally biased region" description="Acidic residues" evidence="2">
    <location>
        <begin position="183"/>
        <end position="196"/>
    </location>
</feature>
<evidence type="ECO:0000259" key="4">
    <source>
        <dbReference type="PROSITE" id="PS50006"/>
    </source>
</evidence>
<dbReference type="CDD" id="cd00060">
    <property type="entry name" value="FHA"/>
    <property type="match status" value="1"/>
</dbReference>
<evidence type="ECO:0000313" key="6">
    <source>
        <dbReference type="Proteomes" id="UP000383932"/>
    </source>
</evidence>
<dbReference type="EMBL" id="SSOP01000118">
    <property type="protein sequence ID" value="KAB5591192.1"/>
    <property type="molecule type" value="Genomic_DNA"/>
</dbReference>
<name>A0A5N5QHG2_9AGAM</name>
<proteinExistence type="predicted"/>
<dbReference type="OrthoDB" id="4096268at2759"/>